<dbReference type="SUPFAM" id="SSF53335">
    <property type="entry name" value="S-adenosyl-L-methionine-dependent methyltransferases"/>
    <property type="match status" value="1"/>
</dbReference>
<dbReference type="EMBL" id="CAJNON010000002">
    <property type="protein sequence ID" value="CAF0738055.1"/>
    <property type="molecule type" value="Genomic_DNA"/>
</dbReference>
<dbReference type="Proteomes" id="UP000663891">
    <property type="component" value="Unassembled WGS sequence"/>
</dbReference>
<dbReference type="InterPro" id="IPR026913">
    <property type="entry name" value="METTL24"/>
</dbReference>
<keyword evidence="1" id="KW-1133">Transmembrane helix</keyword>
<protein>
    <recommendedName>
        <fullName evidence="2">Methyltransferase domain-containing protein</fullName>
    </recommendedName>
</protein>
<dbReference type="InterPro" id="IPR025714">
    <property type="entry name" value="Methyltranfer_dom"/>
</dbReference>
<dbReference type="PANTHER" id="PTHR32026">
    <property type="entry name" value="METHYLTRANSFERASE-LIKE PROTEIN 24"/>
    <property type="match status" value="1"/>
</dbReference>
<feature type="domain" description="Methyltransferase" evidence="2">
    <location>
        <begin position="53"/>
        <end position="276"/>
    </location>
</feature>
<gene>
    <name evidence="4" type="ORF">OKA104_LOCUS22831</name>
    <name evidence="3" type="ORF">VCS650_LOCUS468</name>
</gene>
<dbReference type="Gene3D" id="3.40.50.150">
    <property type="entry name" value="Vaccinia Virus protein VP39"/>
    <property type="match status" value="1"/>
</dbReference>
<dbReference type="EMBL" id="CAJOAY010001693">
    <property type="protein sequence ID" value="CAF3875208.1"/>
    <property type="molecule type" value="Genomic_DNA"/>
</dbReference>
<dbReference type="Proteomes" id="UP000663881">
    <property type="component" value="Unassembled WGS sequence"/>
</dbReference>
<evidence type="ECO:0000313" key="4">
    <source>
        <dbReference type="EMBL" id="CAF3875208.1"/>
    </source>
</evidence>
<organism evidence="3 5">
    <name type="scientific">Adineta steineri</name>
    <dbReference type="NCBI Taxonomy" id="433720"/>
    <lineage>
        <taxon>Eukaryota</taxon>
        <taxon>Metazoa</taxon>
        <taxon>Spiralia</taxon>
        <taxon>Gnathifera</taxon>
        <taxon>Rotifera</taxon>
        <taxon>Eurotatoria</taxon>
        <taxon>Bdelloidea</taxon>
        <taxon>Adinetida</taxon>
        <taxon>Adinetidae</taxon>
        <taxon>Adineta</taxon>
    </lineage>
</organism>
<evidence type="ECO:0000313" key="5">
    <source>
        <dbReference type="Proteomes" id="UP000663891"/>
    </source>
</evidence>
<dbReference type="OrthoDB" id="10006218at2759"/>
<sequence length="289" mass="34114">MTKPAVRFSIVFQSLGWILLFIFIVIIWNYRLCSHVTHFYNNDNDCQQSLNESDGFICESNYLWNKRKYIYQTQEKENLIRRPNSYYFASNWEPNFHCSHAERIGAMGDGGKWICDLFRMKSQNNCLIYSAGSSGDFSFEIHMKKVLPHCEIHTFDKNLYLCPTNTCIFHQIMFGTDIQLNNSETWSTIIQKLSHTHRFIDVLKIDIEGGEYSFLPQIFNSIKNIWPRQILVELHPRNVTIIEGIFDLMRKNNYVIFNKENNVDGGPYFFEYGFLKLNPQFFLHSSSKT</sequence>
<comment type="caution">
    <text evidence="3">The sequence shown here is derived from an EMBL/GenBank/DDBJ whole genome shotgun (WGS) entry which is preliminary data.</text>
</comment>
<evidence type="ECO:0000313" key="3">
    <source>
        <dbReference type="EMBL" id="CAF0738055.1"/>
    </source>
</evidence>
<feature type="transmembrane region" description="Helical" evidence="1">
    <location>
        <begin position="12"/>
        <end position="30"/>
    </location>
</feature>
<dbReference type="Pfam" id="PF13383">
    <property type="entry name" value="Methyltransf_22"/>
    <property type="match status" value="1"/>
</dbReference>
<evidence type="ECO:0000256" key="1">
    <source>
        <dbReference type="SAM" id="Phobius"/>
    </source>
</evidence>
<accession>A0A813NCW6</accession>
<dbReference type="PANTHER" id="PTHR32026:SF27">
    <property type="entry name" value="METHYLTRANSFERASE FKBM DOMAIN-CONTAINING PROTEIN-RELATED"/>
    <property type="match status" value="1"/>
</dbReference>
<reference evidence="3" key="1">
    <citation type="submission" date="2021-02" db="EMBL/GenBank/DDBJ databases">
        <authorList>
            <person name="Nowell W R."/>
        </authorList>
    </citation>
    <scope>NUCLEOTIDE SEQUENCE</scope>
</reference>
<keyword evidence="1" id="KW-0812">Transmembrane</keyword>
<dbReference type="InterPro" id="IPR029063">
    <property type="entry name" value="SAM-dependent_MTases_sf"/>
</dbReference>
<name>A0A813NCW6_9BILA</name>
<evidence type="ECO:0000259" key="2">
    <source>
        <dbReference type="Pfam" id="PF13383"/>
    </source>
</evidence>
<dbReference type="AlphaFoldDB" id="A0A813NCW6"/>
<keyword evidence="1" id="KW-0472">Membrane</keyword>
<proteinExistence type="predicted"/>